<comment type="caution">
    <text evidence="7">The sequence shown here is derived from an EMBL/GenBank/DDBJ whole genome shotgun (WGS) entry which is preliminary data.</text>
</comment>
<keyword evidence="3 6" id="KW-0812">Transmembrane</keyword>
<dbReference type="OrthoDB" id="9774361at2"/>
<gene>
    <name evidence="7" type="primary">ytvI</name>
    <name evidence="8" type="ORF">DQX05_21115</name>
    <name evidence="7" type="ORF">DQX05_23020</name>
</gene>
<evidence type="ECO:0000256" key="1">
    <source>
        <dbReference type="ARBA" id="ARBA00004141"/>
    </source>
</evidence>
<evidence type="ECO:0000256" key="4">
    <source>
        <dbReference type="ARBA" id="ARBA00022989"/>
    </source>
</evidence>
<dbReference type="PANTHER" id="PTHR21716:SF68">
    <property type="entry name" value="TRANSPORT PROTEIN YTVI-RELATED"/>
    <property type="match status" value="1"/>
</dbReference>
<dbReference type="Proteomes" id="UP000266177">
    <property type="component" value="Unassembled WGS sequence"/>
</dbReference>
<dbReference type="PANTHER" id="PTHR21716">
    <property type="entry name" value="TRANSMEMBRANE PROTEIN"/>
    <property type="match status" value="1"/>
</dbReference>
<evidence type="ECO:0000256" key="2">
    <source>
        <dbReference type="ARBA" id="ARBA00009773"/>
    </source>
</evidence>
<dbReference type="GO" id="GO:0016020">
    <property type="term" value="C:membrane"/>
    <property type="evidence" value="ECO:0007669"/>
    <property type="project" value="UniProtKB-SubCell"/>
</dbReference>
<evidence type="ECO:0000313" key="7">
    <source>
        <dbReference type="EMBL" id="RJG21048.1"/>
    </source>
</evidence>
<dbReference type="NCBIfam" id="TIGR02872">
    <property type="entry name" value="spore_ytvI"/>
    <property type="match status" value="1"/>
</dbReference>
<feature type="transmembrane region" description="Helical" evidence="6">
    <location>
        <begin position="65"/>
        <end position="88"/>
    </location>
</feature>
<feature type="transmembrane region" description="Helical" evidence="6">
    <location>
        <begin position="229"/>
        <end position="248"/>
    </location>
</feature>
<protein>
    <submittedName>
        <fullName evidence="7">Sporulation integral membrane protein YtvI</fullName>
    </submittedName>
</protein>
<accession>A0A3A3GY72</accession>
<comment type="subcellular location">
    <subcellularLocation>
        <location evidence="1">Membrane</location>
        <topology evidence="1">Multi-pass membrane protein</topology>
    </subcellularLocation>
</comment>
<dbReference type="GO" id="GO:0055085">
    <property type="term" value="P:transmembrane transport"/>
    <property type="evidence" value="ECO:0007669"/>
    <property type="project" value="TreeGrafter"/>
</dbReference>
<dbReference type="RefSeq" id="WP_119795453.1">
    <property type="nucleotide sequence ID" value="NZ_QYZD01000023.1"/>
</dbReference>
<keyword evidence="4 6" id="KW-1133">Transmembrane helix</keyword>
<organism evidence="7 9">
    <name type="scientific">Paenibacillus thiaminolyticus</name>
    <name type="common">Bacillus thiaminolyticus</name>
    <dbReference type="NCBI Taxonomy" id="49283"/>
    <lineage>
        <taxon>Bacteria</taxon>
        <taxon>Bacillati</taxon>
        <taxon>Bacillota</taxon>
        <taxon>Bacilli</taxon>
        <taxon>Bacillales</taxon>
        <taxon>Paenibacillaceae</taxon>
        <taxon>Paenibacillus</taxon>
    </lineage>
</organism>
<keyword evidence="5 6" id="KW-0472">Membrane</keyword>
<feature type="transmembrane region" description="Helical" evidence="6">
    <location>
        <begin position="254"/>
        <end position="276"/>
    </location>
</feature>
<sequence>MNHISLKRLWRGSLVLGGSILVCVACYILLPVMYPFLIAWLIALLLNPIVDWMSESLRFPRWLSVTVSLLLFLLGMMTIAAAVITRIVKEIYTVSLTMDYTLNQWRELFIRFFDSGEVQQLIHLISSIYKDNPNVQESINRNLADTAQTVTTAITNLITLFLDGIVRLLTSLPNVATIAIVVLLAAFFISKDWLRWRRTVLAWVQEPLRTPAGTIWHDLKGALFGYCRAQFMLISMTMVFVTIGLILLRVDYAITIGLLVGLVDLLPYLGVGAVMVPWMIYSFAIGNTSFGIGLAVLYAIVLVARQVMEPKVLASSLGLDPLIMLMATFAGLKLLGVLGLIAGPVAVVIIAALHRAGIFTDLRNYIMAGRQ</sequence>
<dbReference type="EMBL" id="QYZD01000023">
    <property type="protein sequence ID" value="RJG21536.1"/>
    <property type="molecule type" value="Genomic_DNA"/>
</dbReference>
<evidence type="ECO:0000256" key="6">
    <source>
        <dbReference type="SAM" id="Phobius"/>
    </source>
</evidence>
<dbReference type="Pfam" id="PF01594">
    <property type="entry name" value="AI-2E_transport"/>
    <property type="match status" value="1"/>
</dbReference>
<feature type="transmembrane region" description="Helical" evidence="6">
    <location>
        <begin position="165"/>
        <end position="189"/>
    </location>
</feature>
<dbReference type="EMBL" id="QYZD01000028">
    <property type="protein sequence ID" value="RJG21048.1"/>
    <property type="molecule type" value="Genomic_DNA"/>
</dbReference>
<reference evidence="7 9" key="1">
    <citation type="submission" date="2018-09" db="EMBL/GenBank/DDBJ databases">
        <title>Paenibacillus SK2017-BO5.</title>
        <authorList>
            <person name="Piskunova J.V."/>
            <person name="Dubiley S.A."/>
            <person name="Severinov K.V."/>
        </authorList>
    </citation>
    <scope>NUCLEOTIDE SEQUENCE [LARGE SCALE GENOMIC DNA]</scope>
    <source>
        <strain evidence="7 9">BO5</strain>
    </source>
</reference>
<dbReference type="AlphaFoldDB" id="A0A3A3GY72"/>
<dbReference type="InterPro" id="IPR002549">
    <property type="entry name" value="AI-2E-like"/>
</dbReference>
<evidence type="ECO:0000313" key="9">
    <source>
        <dbReference type="Proteomes" id="UP000266177"/>
    </source>
</evidence>
<evidence type="ECO:0000256" key="5">
    <source>
        <dbReference type="ARBA" id="ARBA00023136"/>
    </source>
</evidence>
<evidence type="ECO:0000313" key="8">
    <source>
        <dbReference type="EMBL" id="RJG21536.1"/>
    </source>
</evidence>
<feature type="transmembrane region" description="Helical" evidence="6">
    <location>
        <begin position="323"/>
        <end position="353"/>
    </location>
</feature>
<evidence type="ECO:0000256" key="3">
    <source>
        <dbReference type="ARBA" id="ARBA00022692"/>
    </source>
</evidence>
<feature type="transmembrane region" description="Helical" evidence="6">
    <location>
        <begin position="283"/>
        <end position="303"/>
    </location>
</feature>
<proteinExistence type="inferred from homology"/>
<dbReference type="InterPro" id="IPR014227">
    <property type="entry name" value="YtvI-like"/>
</dbReference>
<comment type="similarity">
    <text evidence="2">Belongs to the autoinducer-2 exporter (AI-2E) (TC 2.A.86) family.</text>
</comment>
<name>A0A3A3GY72_PANTH</name>